<feature type="compositionally biased region" description="Basic and acidic residues" evidence="1">
    <location>
        <begin position="89"/>
        <end position="99"/>
    </location>
</feature>
<dbReference type="InterPro" id="IPR019546">
    <property type="entry name" value="TAT_signal_bac_arc"/>
</dbReference>
<feature type="compositionally biased region" description="Basic and acidic residues" evidence="1">
    <location>
        <begin position="62"/>
        <end position="73"/>
    </location>
</feature>
<protein>
    <submittedName>
        <fullName evidence="2">Twin-arginine translocation signal domain-containing protein</fullName>
    </submittedName>
</protein>
<proteinExistence type="predicted"/>
<dbReference type="InterPro" id="IPR006311">
    <property type="entry name" value="TAT_signal"/>
</dbReference>
<evidence type="ECO:0000256" key="1">
    <source>
        <dbReference type="SAM" id="MobiDB-lite"/>
    </source>
</evidence>
<dbReference type="PROSITE" id="PS51318">
    <property type="entry name" value="TAT"/>
    <property type="match status" value="1"/>
</dbReference>
<name>A0ABT3G781_9BACT</name>
<reference evidence="2" key="1">
    <citation type="submission" date="2022-10" db="EMBL/GenBank/DDBJ databases">
        <title>Luteolibacter sp. GHJ8, whole genome shotgun sequencing project.</title>
        <authorList>
            <person name="Zhao G."/>
            <person name="Shen L."/>
        </authorList>
    </citation>
    <scope>NUCLEOTIDE SEQUENCE</scope>
    <source>
        <strain evidence="2">GHJ8</strain>
    </source>
</reference>
<sequence length="165" mass="17933">MNDPKIPSSSLTRRGFMKNSALTVGAITMLSQGIALATNGSGTSGSGAKETVLSREEYEVTIDGDVHLEDNENPRPTPENYSTNSNYVGDKDKAERSWPENKTPTSSNALLVDNDYIEVDSPAPTPTKTITTNPSIDDTAPQIISSGANGWHFRWVFRSVVTYSY</sequence>
<evidence type="ECO:0000313" key="3">
    <source>
        <dbReference type="Proteomes" id="UP001165653"/>
    </source>
</evidence>
<feature type="region of interest" description="Disordered" evidence="1">
    <location>
        <begin position="62"/>
        <end position="113"/>
    </location>
</feature>
<dbReference type="EMBL" id="JAPDDR010000010">
    <property type="protein sequence ID" value="MCW1915660.1"/>
    <property type="molecule type" value="Genomic_DNA"/>
</dbReference>
<dbReference type="RefSeq" id="WP_264515215.1">
    <property type="nucleotide sequence ID" value="NZ_JAPDDR010000010.1"/>
</dbReference>
<organism evidence="2 3">
    <name type="scientific">Luteolibacter rhizosphaerae</name>
    <dbReference type="NCBI Taxonomy" id="2989719"/>
    <lineage>
        <taxon>Bacteria</taxon>
        <taxon>Pseudomonadati</taxon>
        <taxon>Verrucomicrobiota</taxon>
        <taxon>Verrucomicrobiia</taxon>
        <taxon>Verrucomicrobiales</taxon>
        <taxon>Verrucomicrobiaceae</taxon>
        <taxon>Luteolibacter</taxon>
    </lineage>
</organism>
<evidence type="ECO:0000313" key="2">
    <source>
        <dbReference type="EMBL" id="MCW1915660.1"/>
    </source>
</evidence>
<keyword evidence="3" id="KW-1185">Reference proteome</keyword>
<dbReference type="NCBIfam" id="TIGR01409">
    <property type="entry name" value="TAT_signal_seq"/>
    <property type="match status" value="1"/>
</dbReference>
<feature type="compositionally biased region" description="Polar residues" evidence="1">
    <location>
        <begin position="100"/>
        <end position="109"/>
    </location>
</feature>
<dbReference type="Proteomes" id="UP001165653">
    <property type="component" value="Unassembled WGS sequence"/>
</dbReference>
<accession>A0ABT3G781</accession>
<comment type="caution">
    <text evidence="2">The sequence shown here is derived from an EMBL/GenBank/DDBJ whole genome shotgun (WGS) entry which is preliminary data.</text>
</comment>
<gene>
    <name evidence="2" type="ORF">OJ996_18890</name>
</gene>